<dbReference type="OrthoDB" id="2436047at2759"/>
<feature type="coiled-coil region" evidence="1">
    <location>
        <begin position="374"/>
        <end position="408"/>
    </location>
</feature>
<organism evidence="3 4">
    <name type="scientific">Linnemannia elongata AG-77</name>
    <dbReference type="NCBI Taxonomy" id="1314771"/>
    <lineage>
        <taxon>Eukaryota</taxon>
        <taxon>Fungi</taxon>
        <taxon>Fungi incertae sedis</taxon>
        <taxon>Mucoromycota</taxon>
        <taxon>Mortierellomycotina</taxon>
        <taxon>Mortierellomycetes</taxon>
        <taxon>Mortierellales</taxon>
        <taxon>Mortierellaceae</taxon>
        <taxon>Linnemannia</taxon>
    </lineage>
</organism>
<keyword evidence="4" id="KW-1185">Reference proteome</keyword>
<feature type="region of interest" description="Disordered" evidence="2">
    <location>
        <begin position="183"/>
        <end position="252"/>
    </location>
</feature>
<feature type="compositionally biased region" description="Low complexity" evidence="2">
    <location>
        <begin position="116"/>
        <end position="137"/>
    </location>
</feature>
<dbReference type="Proteomes" id="UP000078512">
    <property type="component" value="Unassembled WGS sequence"/>
</dbReference>
<dbReference type="EMBL" id="KV442065">
    <property type="protein sequence ID" value="OAQ26568.1"/>
    <property type="molecule type" value="Genomic_DNA"/>
</dbReference>
<feature type="region of interest" description="Disordered" evidence="2">
    <location>
        <begin position="954"/>
        <end position="973"/>
    </location>
</feature>
<accession>A0A197JNM6</accession>
<name>A0A197JNM6_9FUNG</name>
<evidence type="ECO:0000256" key="1">
    <source>
        <dbReference type="SAM" id="Coils"/>
    </source>
</evidence>
<sequence length="2427" mass="270767">MVTEEKRQRFVGPNKQVVAIQVCLHGDSGRYVIYWEDITGAFPGLCNIVIMLGYDVISPARDLDSGGRDRLWPLCIEYRQDKVLEVKGDKIPIRVESEYSPSTIESMTFSDACMQESSSSSRSRTESTVSSLSTVDSTMSNQYTNARALRDQGYFMSPPDAPTHSENNVVTFGVNLEYQFRGSHRSIQGRHKRSSSHSGQYSRQQEAQYGSTTAATGRLRRSASTTGPRDAASREGISFRTTSHLSSRPRLYNSRANDIEDSMESLDLTGSFSPSLCHHLPTQEHMEAITTDFNDNSLYPNLSPSTHSDAFRIPVARSERPDSIVQTLDYLQQIESMVEFCGQLISQGLFAQAQDVREQAESIKQQMALYHESLQSEVAKNSELQTQIHKMTEEADKNIQKILKLQEEQAVISQRMMGKLVKIAQKASAILKQTYELHEFSIPRLFIVLPKGNIITTREKIGTVFVNRFRLYFLCECGEHTQRVDGPPSVLSHHIHLARHEGYDLDRPNEFFRKYGSYVLTLLQMLKYGVVAAGMVAKGLDSLNVVGGLDYIVDGLNMAKKEFIPKVDSAIDYLKDLTKAQEQRSRDFGNADSTTAQVNSTSIGKLEGLEGADLRNLASFLEGSDVGMVLGNLYRTVTPEGHVKWVCLDHYRESYGSSAVDTFNKAVQENGGKYDQHIGRVTMHFASFTLAKQFYDTMPSTKFLHELELKLNWNVGFDELQGFKQALMRSNISRLVLDLCDNASPKRDTFTFNHRSEPIIDIMAHPKILSLTLKNITSFLSPTKDTFKTTKFHLRDFDLDEVIYTTDNFARLENLVRGSPGLERLAIVVKDIVTAFDLLRPLAVEHKTLSTLEIRLKDGTAALVQFEKGSDKVSGIALKVEKWSSELKKLPMVTSVQLLAKTPQLYLSQLMPELIKHWRDLKMITVAQLPDGGAGVLLALRRVTDIYSHPMKDAEAATGEETAARGAGAAQTDPDNSKIGFLELEMAHRRSMFSKMVLLVASVDDAGTETETSTEMQGTTAAPSNVTHSSISTFTLSRADRSLASVRFELGQDGSNSVVLHVGDFDALKSFVQLQASKLTLLGGKSLDRLRDLSKDATREFSHLKVLEFEYKLEHVLDALHYVHESTTRFPKLTQLLFWSVSDKVVKEFSFPLQEFRLGHTISKEHFSSLKNLLRSAPTLSRVALSIPSLLEAFNMVSSAAKEYKKLSHVQLAMVASRMSIQFIVGTGDVQSIALHTSESDVNPLLSFPMVTELSIQSRLKDSQIQKLATSVFTHFHHLSKLNIRFFNVHVLKVIDELSHAFRKTSFPCQVVLTTFGTDSSVEKNVLALPLMTLDITTHVLGDEDLEIMERVFRTNQELQQLCLSVKSVDTAVRIYNVILQERRPLTTLSLNLPDGPTAVFSLESGSSKNALTVIQEVSQAKFDSVFFLPTVDVDRVDIVGVDISTSQAAEIAIYVLRYCCEVDLFRFPTLPGQVKSIADLIVDSVGKGVVSPEPDETVEGKASGFMRSRREGGGTSGVEGAVLALYEALGPGLSRNSASVPVLKGDEITSWIMRIRPNSLLEELRLDWSGIDKVTLRLTATSFGESDIARLSSVTELQIPVGYSSTLFGAQIKKPVETFAALGRLELSCSFSQHLNVLAVALTAASSHKALQKVKIWHSDRASIGTAYSLPIMSLDLTKHSVLTVEDPFIKNILLASPSLLELSLTVSDPISAFKAACSKIWSHGSLTKLYLHDKDKNTISIRFKSGVRSAISVEVACSKSSASKLEWKLPALRMMFSSDLLLEIVRASQEASLDNPELQSLTLRNKDSETSVPVDMPLKKIDLTGQLLSKEHLVTLQTFFLSCPQLSTLYLKVAWVSNLLRATTLLKPVFQKFKALANVRLMLDGGTMASIRFKDEDGSVASVALQVTAKIPIQLSDIPNVKKIRICPKNPTHLYEIENWSTIDEILWNFPDLETLELDAALASPLSGLLYFQDQVQIHPRRPLRRLRQRMLRTSKELTTLDLPLRDLHLKVERAAMLTSTDLMKLFLISPLLSELKITLPTRTEIDAIYEMLITTAESGERLETWMIKSDDGYAMSVRLEGSSQVDGQDNQALREVKAVEFQVSGSQWPQCFRSPQMSRLMVSLGPESAVASVGNSNSIKGILDILSLADRRLSCLSYLTLTWPINNFFDYLKSVVTMGTVTQFDLQDPLSNRTILSSTFGAAPVVIVFLSEISTLDFLNTFRSIFSTYHLKAEIGQNEGERPEFNVSLDRRTEDGVNIFGRVVLDARKVSCKEVLELLYTIGRIRSADDGLVFLLKWWIERTPSTGPIDEKDGEQQVIVDDILGNSETMLALVKLLAWKVTEFDTNYEAMMALIPLVKAEVERDYFGWLKPFSLLRRYNVDCADESLRLDFLNFQSLIPAHAKGSLCHPESLTRRHNLSSSKV</sequence>
<evidence type="ECO:0000313" key="3">
    <source>
        <dbReference type="EMBL" id="OAQ26568.1"/>
    </source>
</evidence>
<evidence type="ECO:0000313" key="4">
    <source>
        <dbReference type="Proteomes" id="UP000078512"/>
    </source>
</evidence>
<gene>
    <name evidence="3" type="ORF">K457DRAFT_34352</name>
</gene>
<feature type="region of interest" description="Disordered" evidence="2">
    <location>
        <begin position="115"/>
        <end position="137"/>
    </location>
</feature>
<feature type="compositionally biased region" description="Basic residues" evidence="2">
    <location>
        <begin position="183"/>
        <end position="195"/>
    </location>
</feature>
<proteinExistence type="predicted"/>
<protein>
    <submittedName>
        <fullName evidence="3">Uncharacterized protein</fullName>
    </submittedName>
</protein>
<feature type="compositionally biased region" description="Low complexity" evidence="2">
    <location>
        <begin position="956"/>
        <end position="972"/>
    </location>
</feature>
<reference evidence="3 4" key="1">
    <citation type="submission" date="2016-05" db="EMBL/GenBank/DDBJ databases">
        <title>Genome sequencing reveals origins of a unique bacterial endosymbiosis in the earliest lineages of terrestrial Fungi.</title>
        <authorList>
            <consortium name="DOE Joint Genome Institute"/>
            <person name="Uehling J."/>
            <person name="Gryganskyi A."/>
            <person name="Hameed K."/>
            <person name="Tschaplinski T."/>
            <person name="Misztal P."/>
            <person name="Wu S."/>
            <person name="Desiro A."/>
            <person name="Vande Pol N."/>
            <person name="Du Z.-Y."/>
            <person name="Zienkiewicz A."/>
            <person name="Zienkiewicz K."/>
            <person name="Morin E."/>
            <person name="Tisserant E."/>
            <person name="Splivallo R."/>
            <person name="Hainaut M."/>
            <person name="Henrissat B."/>
            <person name="Ohm R."/>
            <person name="Kuo A."/>
            <person name="Yan J."/>
            <person name="Lipzen A."/>
            <person name="Nolan M."/>
            <person name="Labutti K."/>
            <person name="Barry K."/>
            <person name="Goldstein A."/>
            <person name="Labbe J."/>
            <person name="Schadt C."/>
            <person name="Tuskan G."/>
            <person name="Grigoriev I."/>
            <person name="Martin F."/>
            <person name="Vilgalys R."/>
            <person name="Bonito G."/>
        </authorList>
    </citation>
    <scope>NUCLEOTIDE SEQUENCE [LARGE SCALE GENOMIC DNA]</scope>
    <source>
        <strain evidence="3 4">AG-77</strain>
    </source>
</reference>
<feature type="compositionally biased region" description="Polar residues" evidence="2">
    <location>
        <begin position="196"/>
        <end position="215"/>
    </location>
</feature>
<evidence type="ECO:0000256" key="2">
    <source>
        <dbReference type="SAM" id="MobiDB-lite"/>
    </source>
</evidence>
<keyword evidence="1" id="KW-0175">Coiled coil</keyword>